<dbReference type="eggNOG" id="KOG0156">
    <property type="taxonomic scope" value="Eukaryota"/>
</dbReference>
<accession>R0K5M6</accession>
<dbReference type="Gene3D" id="1.10.630.10">
    <property type="entry name" value="Cytochrome P450"/>
    <property type="match status" value="1"/>
</dbReference>
<dbReference type="PROSITE" id="PS00086">
    <property type="entry name" value="CYTOCHROME_P450"/>
    <property type="match status" value="1"/>
</dbReference>
<dbReference type="HOGENOM" id="CLU_025001_1_0_1"/>
<dbReference type="InterPro" id="IPR017972">
    <property type="entry name" value="Cyt_P450_CS"/>
</dbReference>
<dbReference type="SUPFAM" id="SSF48264">
    <property type="entry name" value="Cytochrome P450"/>
    <property type="match status" value="1"/>
</dbReference>
<keyword evidence="8" id="KW-0812">Transmembrane</keyword>
<dbReference type="GO" id="GO:0020037">
    <property type="term" value="F:heme binding"/>
    <property type="evidence" value="ECO:0007669"/>
    <property type="project" value="InterPro"/>
</dbReference>
<dbReference type="GO" id="GO:0005506">
    <property type="term" value="F:iron ion binding"/>
    <property type="evidence" value="ECO:0007669"/>
    <property type="project" value="InterPro"/>
</dbReference>
<dbReference type="AlphaFoldDB" id="R0K5M6"/>
<keyword evidence="6" id="KW-0503">Monooxygenase</keyword>
<dbReference type="PRINTS" id="PR00385">
    <property type="entry name" value="P450"/>
</dbReference>
<dbReference type="PRINTS" id="PR00465">
    <property type="entry name" value="EP450IV"/>
</dbReference>
<dbReference type="GO" id="GO:0004497">
    <property type="term" value="F:monooxygenase activity"/>
    <property type="evidence" value="ECO:0007669"/>
    <property type="project" value="UniProtKB-KW"/>
</dbReference>
<evidence type="ECO:0008006" key="11">
    <source>
        <dbReference type="Google" id="ProtNLM"/>
    </source>
</evidence>
<feature type="region of interest" description="Disordered" evidence="7">
    <location>
        <begin position="198"/>
        <end position="222"/>
    </location>
</feature>
<evidence type="ECO:0000256" key="1">
    <source>
        <dbReference type="ARBA" id="ARBA00001971"/>
    </source>
</evidence>
<keyword evidence="3 5" id="KW-0479">Metal-binding</keyword>
<evidence type="ECO:0000256" key="6">
    <source>
        <dbReference type="RuleBase" id="RU000461"/>
    </source>
</evidence>
<dbReference type="OrthoDB" id="1470350at2759"/>
<evidence type="ECO:0000256" key="5">
    <source>
        <dbReference type="PIRSR" id="PIRSR602403-1"/>
    </source>
</evidence>
<reference evidence="9 10" key="2">
    <citation type="journal article" date="2013" name="PLoS Genet.">
        <title>Comparative genome structure, secondary metabolite, and effector coding capacity across Cochliobolus pathogens.</title>
        <authorList>
            <person name="Condon B.J."/>
            <person name="Leng Y."/>
            <person name="Wu D."/>
            <person name="Bushley K.E."/>
            <person name="Ohm R.A."/>
            <person name="Otillar R."/>
            <person name="Martin J."/>
            <person name="Schackwitz W."/>
            <person name="Grimwood J."/>
            <person name="MohdZainudin N."/>
            <person name="Xue C."/>
            <person name="Wang R."/>
            <person name="Manning V.A."/>
            <person name="Dhillon B."/>
            <person name="Tu Z.J."/>
            <person name="Steffenson B.J."/>
            <person name="Salamov A."/>
            <person name="Sun H."/>
            <person name="Lowry S."/>
            <person name="LaButti K."/>
            <person name="Han J."/>
            <person name="Copeland A."/>
            <person name="Lindquist E."/>
            <person name="Barry K."/>
            <person name="Schmutz J."/>
            <person name="Baker S.E."/>
            <person name="Ciuffetti L.M."/>
            <person name="Grigoriev I.V."/>
            <person name="Zhong S."/>
            <person name="Turgeon B.G."/>
        </authorList>
    </citation>
    <scope>NUCLEOTIDE SEQUENCE [LARGE SCALE GENOMIC DNA]</scope>
    <source>
        <strain evidence="10">28A</strain>
    </source>
</reference>
<dbReference type="STRING" id="671987.R0K5M6"/>
<dbReference type="Pfam" id="PF00067">
    <property type="entry name" value="p450"/>
    <property type="match status" value="2"/>
</dbReference>
<comment type="similarity">
    <text evidence="2 6">Belongs to the cytochrome P450 family.</text>
</comment>
<comment type="cofactor">
    <cofactor evidence="1 5">
        <name>heme</name>
        <dbReference type="ChEBI" id="CHEBI:30413"/>
    </cofactor>
</comment>
<evidence type="ECO:0000313" key="10">
    <source>
        <dbReference type="Proteomes" id="UP000016935"/>
    </source>
</evidence>
<evidence type="ECO:0000256" key="8">
    <source>
        <dbReference type="SAM" id="Phobius"/>
    </source>
</evidence>
<proteinExistence type="inferred from homology"/>
<keyword evidence="4 5" id="KW-0408">Iron</keyword>
<evidence type="ECO:0000256" key="2">
    <source>
        <dbReference type="ARBA" id="ARBA00010617"/>
    </source>
</evidence>
<keyword evidence="8" id="KW-1133">Transmembrane helix</keyword>
<evidence type="ECO:0000256" key="7">
    <source>
        <dbReference type="SAM" id="MobiDB-lite"/>
    </source>
</evidence>
<reference evidence="9 10" key="1">
    <citation type="journal article" date="2012" name="PLoS Pathog.">
        <title>Diverse lifestyles and strategies of plant pathogenesis encoded in the genomes of eighteen Dothideomycetes fungi.</title>
        <authorList>
            <person name="Ohm R.A."/>
            <person name="Feau N."/>
            <person name="Henrissat B."/>
            <person name="Schoch C.L."/>
            <person name="Horwitz B.A."/>
            <person name="Barry K.W."/>
            <person name="Condon B.J."/>
            <person name="Copeland A.C."/>
            <person name="Dhillon B."/>
            <person name="Glaser F."/>
            <person name="Hesse C.N."/>
            <person name="Kosti I."/>
            <person name="LaButti K."/>
            <person name="Lindquist E.A."/>
            <person name="Lucas S."/>
            <person name="Salamov A.A."/>
            <person name="Bradshaw R.E."/>
            <person name="Ciuffetti L."/>
            <person name="Hamelin R.C."/>
            <person name="Kema G.H.J."/>
            <person name="Lawrence C."/>
            <person name="Scott J.A."/>
            <person name="Spatafora J.W."/>
            <person name="Turgeon B.G."/>
            <person name="de Wit P.J.G.M."/>
            <person name="Zhong S."/>
            <person name="Goodwin S.B."/>
            <person name="Grigoriev I.V."/>
        </authorList>
    </citation>
    <scope>NUCLEOTIDE SEQUENCE [LARGE SCALE GENOMIC DNA]</scope>
    <source>
        <strain evidence="10">28A</strain>
    </source>
</reference>
<protein>
    <recommendedName>
        <fullName evidence="11">Cytochrome P450</fullName>
    </recommendedName>
</protein>
<dbReference type="GeneID" id="19403092"/>
<evidence type="ECO:0000256" key="4">
    <source>
        <dbReference type="ARBA" id="ARBA00023004"/>
    </source>
</evidence>
<feature type="region of interest" description="Disordered" evidence="7">
    <location>
        <begin position="443"/>
        <end position="474"/>
    </location>
</feature>
<dbReference type="PANTHER" id="PTHR24305">
    <property type="entry name" value="CYTOCHROME P450"/>
    <property type="match status" value="1"/>
</dbReference>
<dbReference type="Proteomes" id="UP000016935">
    <property type="component" value="Unassembled WGS sequence"/>
</dbReference>
<gene>
    <name evidence="9" type="ORF">SETTUDRAFT_27157</name>
</gene>
<dbReference type="GO" id="GO:0016705">
    <property type="term" value="F:oxidoreductase activity, acting on paired donors, with incorporation or reduction of molecular oxygen"/>
    <property type="evidence" value="ECO:0007669"/>
    <property type="project" value="InterPro"/>
</dbReference>
<dbReference type="EMBL" id="KB908537">
    <property type="protein sequence ID" value="EOA88338.1"/>
    <property type="molecule type" value="Genomic_DNA"/>
</dbReference>
<keyword evidence="8" id="KW-0472">Membrane</keyword>
<evidence type="ECO:0000313" key="9">
    <source>
        <dbReference type="EMBL" id="EOA88338.1"/>
    </source>
</evidence>
<dbReference type="InterPro" id="IPR036396">
    <property type="entry name" value="Cyt_P450_sf"/>
</dbReference>
<organism evidence="9 10">
    <name type="scientific">Exserohilum turcicum (strain 28A)</name>
    <name type="common">Northern leaf blight fungus</name>
    <name type="synonym">Setosphaeria turcica</name>
    <dbReference type="NCBI Taxonomy" id="671987"/>
    <lineage>
        <taxon>Eukaryota</taxon>
        <taxon>Fungi</taxon>
        <taxon>Dikarya</taxon>
        <taxon>Ascomycota</taxon>
        <taxon>Pezizomycotina</taxon>
        <taxon>Dothideomycetes</taxon>
        <taxon>Pleosporomycetidae</taxon>
        <taxon>Pleosporales</taxon>
        <taxon>Pleosporineae</taxon>
        <taxon>Pleosporaceae</taxon>
        <taxon>Exserohilum</taxon>
    </lineage>
</organism>
<keyword evidence="10" id="KW-1185">Reference proteome</keyword>
<dbReference type="InterPro" id="IPR002403">
    <property type="entry name" value="Cyt_P450_E_grp-IV"/>
</dbReference>
<dbReference type="RefSeq" id="XP_008023690.1">
    <property type="nucleotide sequence ID" value="XM_008025499.1"/>
</dbReference>
<evidence type="ECO:0000256" key="3">
    <source>
        <dbReference type="ARBA" id="ARBA00022723"/>
    </source>
</evidence>
<feature type="transmembrane region" description="Helical" evidence="8">
    <location>
        <begin position="7"/>
        <end position="26"/>
    </location>
</feature>
<sequence>METSTLVMVTTMIGIAAITVLFWSLYPNPLPGIPYDPASRGRMLGDIPDFAARAQQTKETSQTLFLLPERLGVPVAQFLSTRFVRPMVLINEPREVEDVLNRRNREFDRAPFTARLFQPLLPHSTVAQMTTPALRAQKRLIHAAALDLVALWRLRARDAGGAPMSVLHDLDHAALDAIWIAVLGSPLGIVRRDIARSAQPAATKDNPQRKMVPKGTSESESIASVEALQEAAEHMNWMISETLNSIWPRARMLYLRCMPKYRRLRRTLDQELQRLIKTAHERFKKSAVSDSKAGPPDMQEACVMNLVLRRLVLAEAKTGLPLTDPTADPSISQELLVFLSAGHESTGYSLSWFVKIMAANQSAQATLRQKLQCAFPGQEMPSAAQILDANIPYLSAAVEELLRLSVPNGIVTRQAVVDTQILGYAIPRGTDVLLNTRCLHRPPHVPESVRSPTSQAALQRKGYQGREGESSGNLDAFEPQRWLAKDEAGSEYFDPSALPSLQFGGGIRGCFGKKLAYQELYIFLVVLLLNFEFRPLPKELQDMGGKEAIFRSPNMCHVNLSLL</sequence>
<dbReference type="InterPro" id="IPR050121">
    <property type="entry name" value="Cytochrome_P450_monoxygenase"/>
</dbReference>
<feature type="binding site" description="axial binding residue" evidence="5">
    <location>
        <position position="510"/>
    </location>
    <ligand>
        <name>heme</name>
        <dbReference type="ChEBI" id="CHEBI:30413"/>
    </ligand>
    <ligandPart>
        <name>Fe</name>
        <dbReference type="ChEBI" id="CHEBI:18248"/>
    </ligandPart>
</feature>
<keyword evidence="6" id="KW-0560">Oxidoreductase</keyword>
<keyword evidence="5 6" id="KW-0349">Heme</keyword>
<dbReference type="PANTHER" id="PTHR24305:SF232">
    <property type="entry name" value="P450, PUTATIVE (EUROFUNG)-RELATED"/>
    <property type="match status" value="1"/>
</dbReference>
<name>R0K5M6_EXST2</name>
<dbReference type="InterPro" id="IPR001128">
    <property type="entry name" value="Cyt_P450"/>
</dbReference>